<dbReference type="GeneID" id="9132349"/>
<dbReference type="KEGG" id="mif:Metin_1318"/>
<name>D5VTR5_METIM</name>
<dbReference type="RefSeq" id="WP_013100713.1">
    <property type="nucleotide sequence ID" value="NC_014122.1"/>
</dbReference>
<evidence type="ECO:0000313" key="3">
    <source>
        <dbReference type="Proteomes" id="UP000002061"/>
    </source>
</evidence>
<dbReference type="STRING" id="573063.Metin_1318"/>
<accession>D5VTR5</accession>
<feature type="transmembrane region" description="Helical" evidence="1">
    <location>
        <begin position="44"/>
        <end position="67"/>
    </location>
</feature>
<evidence type="ECO:0000313" key="2">
    <source>
        <dbReference type="EMBL" id="ADG13968.1"/>
    </source>
</evidence>
<gene>
    <name evidence="2" type="ordered locus">Metin_1318</name>
</gene>
<feature type="transmembrane region" description="Helical" evidence="1">
    <location>
        <begin position="73"/>
        <end position="96"/>
    </location>
</feature>
<dbReference type="OrthoDB" id="66004at2157"/>
<dbReference type="HOGENOM" id="CLU_2230420_0_0_2"/>
<proteinExistence type="predicted"/>
<reference evidence="2" key="1">
    <citation type="submission" date="2010-04" db="EMBL/GenBank/DDBJ databases">
        <title>Complete sequence of Methanocaldococcus infernus ME.</title>
        <authorList>
            <consortium name="US DOE Joint Genome Institute"/>
            <person name="Lucas S."/>
            <person name="Copeland A."/>
            <person name="Lapidus A."/>
            <person name="Cheng J.-F."/>
            <person name="Bruce D."/>
            <person name="Goodwin L."/>
            <person name="Pitluck S."/>
            <person name="Munk A.C."/>
            <person name="Detter J.C."/>
            <person name="Han C."/>
            <person name="Tapia R."/>
            <person name="Land M."/>
            <person name="Hauser L."/>
            <person name="Kyrpides N."/>
            <person name="Mikhailova N."/>
            <person name="Sieprawska-Lupa M."/>
            <person name="Whitman W.B."/>
            <person name="Woyke T."/>
        </authorList>
    </citation>
    <scope>NUCLEOTIDE SEQUENCE [LARGE SCALE GENOMIC DNA]</scope>
    <source>
        <strain evidence="2">ME</strain>
    </source>
</reference>
<keyword evidence="1" id="KW-0472">Membrane</keyword>
<keyword evidence="1" id="KW-1133">Transmembrane helix</keyword>
<dbReference type="AlphaFoldDB" id="D5VTR5"/>
<sequence length="108" mass="12277">MNIIITIIIISFSILLSVKLFYSLMKSLKKEEIKLKNFEVIYKFVIPIIFALVGVEYSNSIFISTGINSKSFTLFILDTIVVILILMIYHVSLAILSRIIQSKLSSSK</sequence>
<feature type="transmembrane region" description="Helical" evidence="1">
    <location>
        <begin position="6"/>
        <end position="24"/>
    </location>
</feature>
<organism evidence="2 3">
    <name type="scientific">Methanocaldococcus infernus (strain DSM 11812 / JCM 15783 / ME)</name>
    <dbReference type="NCBI Taxonomy" id="573063"/>
    <lineage>
        <taxon>Archaea</taxon>
        <taxon>Methanobacteriati</taxon>
        <taxon>Methanobacteriota</taxon>
        <taxon>Methanomada group</taxon>
        <taxon>Methanococci</taxon>
        <taxon>Methanococcales</taxon>
        <taxon>Methanocaldococcaceae</taxon>
        <taxon>Methanocaldococcus</taxon>
    </lineage>
</organism>
<dbReference type="eggNOG" id="arCOG10305">
    <property type="taxonomic scope" value="Archaea"/>
</dbReference>
<dbReference type="Proteomes" id="UP000002061">
    <property type="component" value="Chromosome"/>
</dbReference>
<evidence type="ECO:0000256" key="1">
    <source>
        <dbReference type="SAM" id="Phobius"/>
    </source>
</evidence>
<keyword evidence="3" id="KW-1185">Reference proteome</keyword>
<protein>
    <submittedName>
        <fullName evidence="2">Uncharacterized protein</fullName>
    </submittedName>
</protein>
<keyword evidence="1" id="KW-0812">Transmembrane</keyword>
<dbReference type="EMBL" id="CP002009">
    <property type="protein sequence ID" value="ADG13968.1"/>
    <property type="molecule type" value="Genomic_DNA"/>
</dbReference>